<dbReference type="AlphaFoldDB" id="F9W652"/>
<evidence type="ECO:0000256" key="1">
    <source>
        <dbReference type="SAM" id="MobiDB-lite"/>
    </source>
</evidence>
<reference evidence="2 3" key="2">
    <citation type="journal article" date="2012" name="Proc. Natl. Acad. Sci. U.S.A.">
        <title>Antigenic diversity is generated by distinct evolutionary mechanisms in African trypanosome species.</title>
        <authorList>
            <person name="Jackson A.P."/>
            <person name="Berry A."/>
            <person name="Aslett M."/>
            <person name="Allison H.C."/>
            <person name="Burton P."/>
            <person name="Vavrova-Anderson J."/>
            <person name="Brown R."/>
            <person name="Browne H."/>
            <person name="Corton N."/>
            <person name="Hauser H."/>
            <person name="Gamble J."/>
            <person name="Gilderthorp R."/>
            <person name="Marcello L."/>
            <person name="McQuillan J."/>
            <person name="Otto T.D."/>
            <person name="Quail M.A."/>
            <person name="Sanders M.J."/>
            <person name="van Tonder A."/>
            <person name="Ginger M.L."/>
            <person name="Field M.C."/>
            <person name="Barry J.D."/>
            <person name="Hertz-Fowler C."/>
            <person name="Berriman M."/>
        </authorList>
    </citation>
    <scope>NUCLEOTIDE SEQUENCE [LARGE SCALE GENOMIC DNA]</scope>
    <source>
        <strain evidence="2 3">IL3000</strain>
    </source>
</reference>
<accession>F9W652</accession>
<dbReference type="InterPro" id="IPR008981">
    <property type="entry name" value="FMuLV_rcpt-bd"/>
</dbReference>
<protein>
    <submittedName>
        <fullName evidence="2">WGS project CAEQ00000000 data, annotated contig 1424</fullName>
    </submittedName>
</protein>
<organism evidence="2 3">
    <name type="scientific">Trypanosoma congolense (strain IL3000)</name>
    <dbReference type="NCBI Taxonomy" id="1068625"/>
    <lineage>
        <taxon>Eukaryota</taxon>
        <taxon>Discoba</taxon>
        <taxon>Euglenozoa</taxon>
        <taxon>Kinetoplastea</taxon>
        <taxon>Metakinetoplastina</taxon>
        <taxon>Trypanosomatida</taxon>
        <taxon>Trypanosomatidae</taxon>
        <taxon>Trypanosoma</taxon>
        <taxon>Nannomonas</taxon>
    </lineage>
</organism>
<feature type="region of interest" description="Disordered" evidence="1">
    <location>
        <begin position="132"/>
        <end position="166"/>
    </location>
</feature>
<dbReference type="SUPFAM" id="SSF49830">
    <property type="entry name" value="ENV polyprotein, receptor-binding domain"/>
    <property type="match status" value="1"/>
</dbReference>
<sequence length="166" mass="18430">MWGGHQITFVVNGTCETTGEAYWKPSSDWDLITVKRGSGYDKSNQGERNPYKYPENGCAFKNSPPGPCKGKYCNTLLIKFTEKGKQHRLSWLKGNRWGWRVYIPLRDPGFIFTIRLTVRDPAVTLVGPNKVLIEQGPPSRTGSPKGPGCTSSTNSTAQHSGTLPRD</sequence>
<dbReference type="Pfam" id="PF00429">
    <property type="entry name" value="TLV_coat"/>
    <property type="match status" value="1"/>
</dbReference>
<keyword evidence="3" id="KW-1185">Reference proteome</keyword>
<name>F9W652_TRYCI</name>
<dbReference type="EMBL" id="CAEQ01000823">
    <property type="protein sequence ID" value="CCD12656.1"/>
    <property type="molecule type" value="Genomic_DNA"/>
</dbReference>
<proteinExistence type="predicted"/>
<reference evidence="3" key="1">
    <citation type="submission" date="2011-07" db="EMBL/GenBank/DDBJ databases">
        <title>Divergent evolution of antigenic variation in African trypanosomes.</title>
        <authorList>
            <person name="Jackson A.P."/>
            <person name="Berry A."/>
            <person name="Allison H.C."/>
            <person name="Burton P."/>
            <person name="Anderson J."/>
            <person name="Aslett M."/>
            <person name="Brown R."/>
            <person name="Corton N."/>
            <person name="Harris D."/>
            <person name="Hauser H."/>
            <person name="Gamble J."/>
            <person name="Gilderthorp R."/>
            <person name="McQuillan J."/>
            <person name="Quail M.A."/>
            <person name="Sanders M."/>
            <person name="Van Tonder A."/>
            <person name="Ginger M.L."/>
            <person name="Donelson J.E."/>
            <person name="Field M.C."/>
            <person name="Barry J.D."/>
            <person name="Berriman M."/>
            <person name="Hertz-Fowler C."/>
        </authorList>
    </citation>
    <scope>NUCLEOTIDE SEQUENCE [LARGE SCALE GENOMIC DNA]</scope>
    <source>
        <strain evidence="3">IL3000</strain>
    </source>
</reference>
<evidence type="ECO:0000313" key="3">
    <source>
        <dbReference type="Proteomes" id="UP000000702"/>
    </source>
</evidence>
<comment type="caution">
    <text evidence="2">The sequence shown here is derived from an EMBL/GenBank/DDBJ whole genome shotgun (WGS) entry which is preliminary data.</text>
</comment>
<dbReference type="Gene3D" id="3.90.310.10">
    <property type="entry name" value="ENV polyprotein, receptor-binding domain"/>
    <property type="match status" value="1"/>
</dbReference>
<dbReference type="InterPro" id="IPR018154">
    <property type="entry name" value="TLV/ENV_coat_polyprotein"/>
</dbReference>
<dbReference type="Proteomes" id="UP000000702">
    <property type="component" value="Unassembled WGS sequence"/>
</dbReference>
<feature type="compositionally biased region" description="Polar residues" evidence="1">
    <location>
        <begin position="149"/>
        <end position="166"/>
    </location>
</feature>
<dbReference type="VEuPathDB" id="TriTrypDB:TcIL3000_0_35160"/>
<gene>
    <name evidence="2" type="ORF">TCIL3000_0_35160</name>
</gene>
<evidence type="ECO:0000313" key="2">
    <source>
        <dbReference type="EMBL" id="CCD12656.1"/>
    </source>
</evidence>